<keyword evidence="5" id="KW-0547">Nucleotide-binding</keyword>
<reference evidence="11" key="1">
    <citation type="submission" date="2023-07" db="EMBL/GenBank/DDBJ databases">
        <title>Genomic Encyclopedia of Type Strains, Phase IV (KMG-IV): sequencing the most valuable type-strain genomes for metagenomic binning, comparative biology and taxonomic classification.</title>
        <authorList>
            <person name="Goeker M."/>
        </authorList>
    </citation>
    <scope>NUCLEOTIDE SEQUENCE</scope>
    <source>
        <strain evidence="11">DSM 21202</strain>
    </source>
</reference>
<dbReference type="GO" id="GO:0016887">
    <property type="term" value="F:ATP hydrolysis activity"/>
    <property type="evidence" value="ECO:0007669"/>
    <property type="project" value="InterPro"/>
</dbReference>
<keyword evidence="7" id="KW-0408">Iron</keyword>
<evidence type="ECO:0000256" key="2">
    <source>
        <dbReference type="ARBA" id="ARBA00022448"/>
    </source>
</evidence>
<keyword evidence="9" id="KW-0472">Membrane</keyword>
<dbReference type="Pfam" id="PF00005">
    <property type="entry name" value="ABC_tran"/>
    <property type="match status" value="1"/>
</dbReference>
<evidence type="ECO:0000256" key="4">
    <source>
        <dbReference type="ARBA" id="ARBA00022496"/>
    </source>
</evidence>
<dbReference type="EMBL" id="JAUSUL010000002">
    <property type="protein sequence ID" value="MDQ0316234.1"/>
    <property type="molecule type" value="Genomic_DNA"/>
</dbReference>
<dbReference type="InterPro" id="IPR027417">
    <property type="entry name" value="P-loop_NTPase"/>
</dbReference>
<keyword evidence="4" id="KW-0410">Iron transport</keyword>
<dbReference type="InterPro" id="IPR015853">
    <property type="entry name" value="ABC_transpr_FbpC"/>
</dbReference>
<dbReference type="InterPro" id="IPR050093">
    <property type="entry name" value="ABC_SmlMolc_Importer"/>
</dbReference>
<dbReference type="RefSeq" id="WP_306886063.1">
    <property type="nucleotide sequence ID" value="NZ_JAUSUL010000002.1"/>
</dbReference>
<keyword evidence="12" id="KW-1185">Reference proteome</keyword>
<dbReference type="InterPro" id="IPR003593">
    <property type="entry name" value="AAA+_ATPase"/>
</dbReference>
<evidence type="ECO:0000256" key="9">
    <source>
        <dbReference type="ARBA" id="ARBA00023136"/>
    </source>
</evidence>
<dbReference type="Proteomes" id="UP001229244">
    <property type="component" value="Unassembled WGS sequence"/>
</dbReference>
<dbReference type="SMART" id="SM00382">
    <property type="entry name" value="AAA"/>
    <property type="match status" value="1"/>
</dbReference>
<feature type="domain" description="ABC transporter" evidence="10">
    <location>
        <begin position="41"/>
        <end position="273"/>
    </location>
</feature>
<evidence type="ECO:0000256" key="8">
    <source>
        <dbReference type="ARBA" id="ARBA00023065"/>
    </source>
</evidence>
<dbReference type="PROSITE" id="PS50893">
    <property type="entry name" value="ABC_TRANSPORTER_2"/>
    <property type="match status" value="1"/>
</dbReference>
<comment type="caution">
    <text evidence="11">The sequence shown here is derived from an EMBL/GenBank/DDBJ whole genome shotgun (WGS) entry which is preliminary data.</text>
</comment>
<evidence type="ECO:0000256" key="7">
    <source>
        <dbReference type="ARBA" id="ARBA00023004"/>
    </source>
</evidence>
<dbReference type="InterPro" id="IPR008995">
    <property type="entry name" value="Mo/tungstate-bd_C_term_dom"/>
</dbReference>
<dbReference type="GO" id="GO:0015408">
    <property type="term" value="F:ABC-type ferric iron transporter activity"/>
    <property type="evidence" value="ECO:0007669"/>
    <property type="project" value="InterPro"/>
</dbReference>
<evidence type="ECO:0000259" key="10">
    <source>
        <dbReference type="PROSITE" id="PS50893"/>
    </source>
</evidence>
<proteinExistence type="inferred from homology"/>
<comment type="similarity">
    <text evidence="1">Belongs to the ABC transporter superfamily.</text>
</comment>
<dbReference type="GO" id="GO:0043190">
    <property type="term" value="C:ATP-binding cassette (ABC) transporter complex"/>
    <property type="evidence" value="ECO:0007669"/>
    <property type="project" value="InterPro"/>
</dbReference>
<evidence type="ECO:0000256" key="6">
    <source>
        <dbReference type="ARBA" id="ARBA00022840"/>
    </source>
</evidence>
<name>A0AAE3VQ50_9HYPH</name>
<dbReference type="SUPFAM" id="SSF50331">
    <property type="entry name" value="MOP-like"/>
    <property type="match status" value="1"/>
</dbReference>
<evidence type="ECO:0000256" key="1">
    <source>
        <dbReference type="ARBA" id="ARBA00005417"/>
    </source>
</evidence>
<dbReference type="CDD" id="cd03259">
    <property type="entry name" value="ABC_Carb_Solutes_like"/>
    <property type="match status" value="1"/>
</dbReference>
<dbReference type="InterPro" id="IPR013611">
    <property type="entry name" value="Transp-assoc_OB_typ2"/>
</dbReference>
<dbReference type="InterPro" id="IPR003439">
    <property type="entry name" value="ABC_transporter-like_ATP-bd"/>
</dbReference>
<evidence type="ECO:0000256" key="5">
    <source>
        <dbReference type="ARBA" id="ARBA00022741"/>
    </source>
</evidence>
<dbReference type="SUPFAM" id="SSF52540">
    <property type="entry name" value="P-loop containing nucleoside triphosphate hydrolases"/>
    <property type="match status" value="1"/>
</dbReference>
<dbReference type="GO" id="GO:0015697">
    <property type="term" value="P:quaternary ammonium group transport"/>
    <property type="evidence" value="ECO:0007669"/>
    <property type="project" value="UniProtKB-ARBA"/>
</dbReference>
<dbReference type="AlphaFoldDB" id="A0AAE3VQ50"/>
<evidence type="ECO:0000313" key="12">
    <source>
        <dbReference type="Proteomes" id="UP001229244"/>
    </source>
</evidence>
<accession>A0AAE3VQ50</accession>
<gene>
    <name evidence="11" type="ORF">J2S73_002691</name>
</gene>
<dbReference type="Gene3D" id="3.40.50.300">
    <property type="entry name" value="P-loop containing nucleotide triphosphate hydrolases"/>
    <property type="match status" value="1"/>
</dbReference>
<evidence type="ECO:0000256" key="3">
    <source>
        <dbReference type="ARBA" id="ARBA00022475"/>
    </source>
</evidence>
<keyword evidence="2" id="KW-0813">Transport</keyword>
<dbReference type="InterPro" id="IPR017871">
    <property type="entry name" value="ABC_transporter-like_CS"/>
</dbReference>
<protein>
    <submittedName>
        <fullName evidence="11">Iron(III) transport system ATP-binding protein</fullName>
    </submittedName>
</protein>
<evidence type="ECO:0000313" key="11">
    <source>
        <dbReference type="EMBL" id="MDQ0316234.1"/>
    </source>
</evidence>
<dbReference type="PANTHER" id="PTHR42781">
    <property type="entry name" value="SPERMIDINE/PUTRESCINE IMPORT ATP-BINDING PROTEIN POTA"/>
    <property type="match status" value="1"/>
</dbReference>
<dbReference type="PROSITE" id="PS00211">
    <property type="entry name" value="ABC_TRANSPORTER_1"/>
    <property type="match status" value="1"/>
</dbReference>
<dbReference type="PANTHER" id="PTHR42781:SF4">
    <property type="entry name" value="SPERMIDINE_PUTRESCINE IMPORT ATP-BINDING PROTEIN POTA"/>
    <property type="match status" value="1"/>
</dbReference>
<keyword evidence="8" id="KW-0406">Ion transport</keyword>
<sequence length="392" mass="41941">MDRIEQAVRTREQNVVTSSAAFETAGRSQTGAQQAVSPARLAFQSVGHSYGGAAVLTDVTLSVAPGEILCLLGPSGCGKTTLLRLAAGVEAQTEGVILLDGHEVAGPQGFVPAEERGLGLVFQDYALFPHLTVLDNVLFGIRRGNRPAAMDLAQRTLERMGLTRYADAYPNALSGGEQQRVALVRALMPRPRVLLMDEPFSGLDRTLRHHVRRDALALLRETASTAVVVTHDPEEAMQIGDRIALMRAGRVVQEGDPASLYARPVDLEAARFFSEVNEFETTIRDGCAMTPLGQISVPDMKDGAHVVVVARPDALLPAADGRGCPGRVVDRRFLGEIERIEVEVEGFPQLLVVRRPVRCGGLAGDTVTLALDPEATLVFPSDPDRAGGATGD</sequence>
<dbReference type="Pfam" id="PF08402">
    <property type="entry name" value="TOBE_2"/>
    <property type="match status" value="1"/>
</dbReference>
<keyword evidence="6 11" id="KW-0067">ATP-binding</keyword>
<organism evidence="11 12">
    <name type="scientific">Amorphus orientalis</name>
    <dbReference type="NCBI Taxonomy" id="649198"/>
    <lineage>
        <taxon>Bacteria</taxon>
        <taxon>Pseudomonadati</taxon>
        <taxon>Pseudomonadota</taxon>
        <taxon>Alphaproteobacteria</taxon>
        <taxon>Hyphomicrobiales</taxon>
        <taxon>Amorphaceae</taxon>
        <taxon>Amorphus</taxon>
    </lineage>
</organism>
<dbReference type="FunFam" id="3.40.50.300:FF:000425">
    <property type="entry name" value="Probable ABC transporter, ATP-binding subunit"/>
    <property type="match status" value="1"/>
</dbReference>
<keyword evidence="3" id="KW-1003">Cell membrane</keyword>
<dbReference type="GO" id="GO:0005524">
    <property type="term" value="F:ATP binding"/>
    <property type="evidence" value="ECO:0007669"/>
    <property type="project" value="UniProtKB-KW"/>
</dbReference>